<feature type="transmembrane region" description="Helical" evidence="2">
    <location>
        <begin position="576"/>
        <end position="597"/>
    </location>
</feature>
<dbReference type="Proteomes" id="UP001188597">
    <property type="component" value="Unassembled WGS sequence"/>
</dbReference>
<accession>A0AA88VU72</accession>
<keyword evidence="4" id="KW-1185">Reference proteome</keyword>
<reference evidence="3" key="1">
    <citation type="submission" date="2022-12" db="EMBL/GenBank/DDBJ databases">
        <title>Draft genome assemblies for two species of Escallonia (Escalloniales).</title>
        <authorList>
            <person name="Chanderbali A."/>
            <person name="Dervinis C."/>
            <person name="Anghel I."/>
            <person name="Soltis D."/>
            <person name="Soltis P."/>
            <person name="Zapata F."/>
        </authorList>
    </citation>
    <scope>NUCLEOTIDE SEQUENCE</scope>
    <source>
        <strain evidence="3">UCBG64.0493</strain>
        <tissue evidence="3">Leaf</tissue>
    </source>
</reference>
<keyword evidence="2" id="KW-0812">Transmembrane</keyword>
<feature type="region of interest" description="Disordered" evidence="1">
    <location>
        <begin position="111"/>
        <end position="132"/>
    </location>
</feature>
<proteinExistence type="predicted"/>
<evidence type="ECO:0000313" key="4">
    <source>
        <dbReference type="Proteomes" id="UP001188597"/>
    </source>
</evidence>
<dbReference type="PANTHER" id="PTHR31170">
    <property type="entry name" value="BNAC04G53230D PROTEIN"/>
    <property type="match status" value="1"/>
</dbReference>
<comment type="caution">
    <text evidence="3">The sequence shown here is derived from an EMBL/GenBank/DDBJ whole genome shotgun (WGS) entry which is preliminary data.</text>
</comment>
<evidence type="ECO:0000313" key="3">
    <source>
        <dbReference type="EMBL" id="KAK3014890.1"/>
    </source>
</evidence>
<dbReference type="Pfam" id="PF03140">
    <property type="entry name" value="DUF247"/>
    <property type="match status" value="1"/>
</dbReference>
<dbReference type="PANTHER" id="PTHR31170:SF25">
    <property type="entry name" value="BNAA09G04570D PROTEIN"/>
    <property type="match status" value="1"/>
</dbReference>
<feature type="compositionally biased region" description="Basic and acidic residues" evidence="1">
    <location>
        <begin position="120"/>
        <end position="132"/>
    </location>
</feature>
<name>A0AA88VU72_9ASTE</name>
<dbReference type="AlphaFoldDB" id="A0AA88VU72"/>
<evidence type="ECO:0000256" key="1">
    <source>
        <dbReference type="SAM" id="MobiDB-lite"/>
    </source>
</evidence>
<dbReference type="EMBL" id="JAVXUP010001184">
    <property type="protein sequence ID" value="KAK3014890.1"/>
    <property type="molecule type" value="Genomic_DNA"/>
</dbReference>
<keyword evidence="2" id="KW-1133">Transmembrane helix</keyword>
<evidence type="ECO:0000256" key="2">
    <source>
        <dbReference type="SAM" id="Phobius"/>
    </source>
</evidence>
<gene>
    <name evidence="3" type="ORF">RJ639_008462</name>
</gene>
<organism evidence="3 4">
    <name type="scientific">Escallonia herrerae</name>
    <dbReference type="NCBI Taxonomy" id="1293975"/>
    <lineage>
        <taxon>Eukaryota</taxon>
        <taxon>Viridiplantae</taxon>
        <taxon>Streptophyta</taxon>
        <taxon>Embryophyta</taxon>
        <taxon>Tracheophyta</taxon>
        <taxon>Spermatophyta</taxon>
        <taxon>Magnoliopsida</taxon>
        <taxon>eudicotyledons</taxon>
        <taxon>Gunneridae</taxon>
        <taxon>Pentapetalae</taxon>
        <taxon>asterids</taxon>
        <taxon>campanulids</taxon>
        <taxon>Escalloniales</taxon>
        <taxon>Escalloniaceae</taxon>
        <taxon>Escallonia</taxon>
    </lineage>
</organism>
<dbReference type="InterPro" id="IPR004158">
    <property type="entry name" value="DUF247_pln"/>
</dbReference>
<protein>
    <submittedName>
        <fullName evidence="3">Uncharacterized protein</fullName>
    </submittedName>
</protein>
<keyword evidence="2" id="KW-0472">Membrane</keyword>
<sequence>MVREDERLYISVVSPTSLSLSRSSFHTSGSTSYSAKGLAMAAETKYAHNLNQAMVREDERLLSEGEVHIDIVSVGEIINADSQSQGQNQNILRIYNEPLCGCEVPVVVQERMSSSAPSKENGKKNEDPESKRDRLLGSVQQMIKLDTARHAAPKGSVQLPAPCIFEVPDKLRKLKASAYTPRAVSLGPLHKDDKHLQRRGMEGHKKRYMLSLFLRSMSTDEAVEAGIAKTEAMCVDAMLEMVDKARACYDASHGLCEDDDVKFAEMLILDGCFLLELFYKRKEEEEVGVDPVFSNQLLQLDIIHDLVLLENQIPFSVLEKLFECTLKRIKGNPSSLTDLVLNFFEKLHLFGDIKVKKEVTPTSNRHVLGLLHSYYRPSSAQQENTKENELIIKHTATELDRAGVKFVIGVGKDYLDLKFNTSCWFDWLCGSYCVYDSSRSRLCCCFSWFCQIFGRSRFGIPKLCIFDDTETLLRNLIAFEQCCPDIEQRHITSYAFFMDTLIDSIKDIHLLETAGVIVNNSGSSEDASDLFNNLCKEIAMTNFFFFSQWKQVDDYYNSPWPRSLALLRRNYFSNPWSGISVIAALILFALIVIQTVYSVRSSP</sequence>